<dbReference type="EMBL" id="CP104013">
    <property type="protein sequence ID" value="UYP45203.1"/>
    <property type="molecule type" value="Genomic_DNA"/>
</dbReference>
<keyword evidence="2" id="KW-1185">Reference proteome</keyword>
<gene>
    <name evidence="1" type="ORF">NEF87_001488</name>
</gene>
<name>A0ABY6HNW0_9ARCH</name>
<reference evidence="1" key="1">
    <citation type="submission" date="2022-09" db="EMBL/GenBank/DDBJ databases">
        <title>Actin cytoskeleton and complex cell architecture in an #Asgard archaeon.</title>
        <authorList>
            <person name="Ponce Toledo R.I."/>
            <person name="Schleper C."/>
            <person name="Rodrigues Oliveira T."/>
            <person name="Wollweber F."/>
            <person name="Xu J."/>
            <person name="Rittmann S."/>
            <person name="Klingl A."/>
            <person name="Pilhofer M."/>
        </authorList>
    </citation>
    <scope>NUCLEOTIDE SEQUENCE</scope>
    <source>
        <strain evidence="1">B-35</strain>
    </source>
</reference>
<accession>A0ABY6HNW0</accession>
<dbReference type="Proteomes" id="UP001208689">
    <property type="component" value="Chromosome"/>
</dbReference>
<proteinExistence type="predicted"/>
<evidence type="ECO:0000313" key="1">
    <source>
        <dbReference type="EMBL" id="UYP45203.1"/>
    </source>
</evidence>
<protein>
    <submittedName>
        <fullName evidence="1">Uncharacterized protein</fullName>
    </submittedName>
</protein>
<evidence type="ECO:0000313" key="2">
    <source>
        <dbReference type="Proteomes" id="UP001208689"/>
    </source>
</evidence>
<organism evidence="1 2">
    <name type="scientific">Candidatus Lokiarchaeum ossiferum</name>
    <dbReference type="NCBI Taxonomy" id="2951803"/>
    <lineage>
        <taxon>Archaea</taxon>
        <taxon>Promethearchaeati</taxon>
        <taxon>Promethearchaeota</taxon>
        <taxon>Promethearchaeia</taxon>
        <taxon>Promethearchaeales</taxon>
        <taxon>Promethearchaeaceae</taxon>
        <taxon>Candidatus Lokiarchaeum</taxon>
    </lineage>
</organism>
<sequence length="46" mass="5534">MMTIMADMMFKFHHILNKYTITDLNVLNNIYAILLEKEYLLKISKI</sequence>